<dbReference type="AlphaFoldDB" id="A0A6N9YIR3"/>
<dbReference type="SMART" id="SM00345">
    <property type="entry name" value="HTH_GNTR"/>
    <property type="match status" value="1"/>
</dbReference>
<dbReference type="InterPro" id="IPR028978">
    <property type="entry name" value="Chorismate_lyase_/UTRA_dom_sf"/>
</dbReference>
<gene>
    <name evidence="5" type="ORF">G1H11_06175</name>
</gene>
<dbReference type="InterPro" id="IPR050679">
    <property type="entry name" value="Bact_HTH_transcr_reg"/>
</dbReference>
<dbReference type="EMBL" id="JAAGOB010000003">
    <property type="protein sequence ID" value="NED94896.1"/>
    <property type="molecule type" value="Genomic_DNA"/>
</dbReference>
<dbReference type="Gene3D" id="3.40.1410.10">
    <property type="entry name" value="Chorismate lyase-like"/>
    <property type="match status" value="1"/>
</dbReference>
<feature type="domain" description="HTH gntR-type" evidence="4">
    <location>
        <begin position="1"/>
        <end position="71"/>
    </location>
</feature>
<dbReference type="InterPro" id="IPR036390">
    <property type="entry name" value="WH_DNA-bd_sf"/>
</dbReference>
<evidence type="ECO:0000313" key="6">
    <source>
        <dbReference type="Proteomes" id="UP000469185"/>
    </source>
</evidence>
<proteinExistence type="predicted"/>
<reference evidence="5 6" key="1">
    <citation type="submission" date="2020-02" db="EMBL/GenBank/DDBJ databases">
        <authorList>
            <person name="Li X.-J."/>
            <person name="Feng X.-M."/>
        </authorList>
    </citation>
    <scope>NUCLEOTIDE SEQUENCE [LARGE SCALE GENOMIC DNA]</scope>
    <source>
        <strain evidence="5 6">CGMCC 4.7225</strain>
    </source>
</reference>
<dbReference type="PANTHER" id="PTHR44846:SF1">
    <property type="entry name" value="MANNOSYL-D-GLYCERATE TRANSPORT_METABOLISM SYSTEM REPRESSOR MNGR-RELATED"/>
    <property type="match status" value="1"/>
</dbReference>
<dbReference type="GO" id="GO:0003677">
    <property type="term" value="F:DNA binding"/>
    <property type="evidence" value="ECO:0007669"/>
    <property type="project" value="UniProtKB-KW"/>
</dbReference>
<accession>A0A6N9YIR3</accession>
<dbReference type="Gene3D" id="1.10.10.10">
    <property type="entry name" value="Winged helix-like DNA-binding domain superfamily/Winged helix DNA-binding domain"/>
    <property type="match status" value="1"/>
</dbReference>
<organism evidence="5 6">
    <name type="scientific">Phytoactinopolyspora alkaliphila</name>
    <dbReference type="NCBI Taxonomy" id="1783498"/>
    <lineage>
        <taxon>Bacteria</taxon>
        <taxon>Bacillati</taxon>
        <taxon>Actinomycetota</taxon>
        <taxon>Actinomycetes</taxon>
        <taxon>Jiangellales</taxon>
        <taxon>Jiangellaceae</taxon>
        <taxon>Phytoactinopolyspora</taxon>
    </lineage>
</organism>
<dbReference type="InterPro" id="IPR036388">
    <property type="entry name" value="WH-like_DNA-bd_sf"/>
</dbReference>
<dbReference type="RefSeq" id="WP_163817184.1">
    <property type="nucleotide sequence ID" value="NZ_JAAGOB010000003.1"/>
</dbReference>
<keyword evidence="2" id="KW-0238">DNA-binding</keyword>
<dbReference type="GO" id="GO:0045892">
    <property type="term" value="P:negative regulation of DNA-templated transcription"/>
    <property type="evidence" value="ECO:0007669"/>
    <property type="project" value="TreeGrafter"/>
</dbReference>
<dbReference type="SUPFAM" id="SSF64288">
    <property type="entry name" value="Chorismate lyase-like"/>
    <property type="match status" value="1"/>
</dbReference>
<evidence type="ECO:0000256" key="1">
    <source>
        <dbReference type="ARBA" id="ARBA00023015"/>
    </source>
</evidence>
<dbReference type="Proteomes" id="UP000469185">
    <property type="component" value="Unassembled WGS sequence"/>
</dbReference>
<dbReference type="Pfam" id="PF07702">
    <property type="entry name" value="UTRA"/>
    <property type="match status" value="1"/>
</dbReference>
<evidence type="ECO:0000256" key="2">
    <source>
        <dbReference type="ARBA" id="ARBA00023125"/>
    </source>
</evidence>
<dbReference type="GO" id="GO:0003700">
    <property type="term" value="F:DNA-binding transcription factor activity"/>
    <property type="evidence" value="ECO:0007669"/>
    <property type="project" value="InterPro"/>
</dbReference>
<evidence type="ECO:0000313" key="5">
    <source>
        <dbReference type="EMBL" id="NED94896.1"/>
    </source>
</evidence>
<dbReference type="PANTHER" id="PTHR44846">
    <property type="entry name" value="MANNOSYL-D-GLYCERATE TRANSPORT/METABOLISM SYSTEM REPRESSOR MNGR-RELATED"/>
    <property type="match status" value="1"/>
</dbReference>
<keyword evidence="3" id="KW-0804">Transcription</keyword>
<comment type="caution">
    <text evidence="5">The sequence shown here is derived from an EMBL/GenBank/DDBJ whole genome shotgun (WGS) entry which is preliminary data.</text>
</comment>
<dbReference type="InterPro" id="IPR000524">
    <property type="entry name" value="Tscrpt_reg_HTH_GntR"/>
</dbReference>
<keyword evidence="1" id="KW-0805">Transcription regulation</keyword>
<dbReference type="Pfam" id="PF00392">
    <property type="entry name" value="GntR"/>
    <property type="match status" value="1"/>
</dbReference>
<protein>
    <submittedName>
        <fullName evidence="5">GntR family transcriptional regulator</fullName>
    </submittedName>
</protein>
<dbReference type="SUPFAM" id="SSF46785">
    <property type="entry name" value="Winged helix' DNA-binding domain"/>
    <property type="match status" value="1"/>
</dbReference>
<dbReference type="InterPro" id="IPR011663">
    <property type="entry name" value="UTRA"/>
</dbReference>
<dbReference type="PRINTS" id="PR00035">
    <property type="entry name" value="HTHGNTR"/>
</dbReference>
<keyword evidence="6" id="KW-1185">Reference proteome</keyword>
<evidence type="ECO:0000259" key="4">
    <source>
        <dbReference type="PROSITE" id="PS50949"/>
    </source>
</evidence>
<dbReference type="PROSITE" id="PS50949">
    <property type="entry name" value="HTH_GNTR"/>
    <property type="match status" value="1"/>
</dbReference>
<sequence>MTANPRKHEMVRDRILDLLEGLALGAAIPAERALSDQLGVSRVTVRRAVDDLVRDGYLERRQGSGTYVAQSKLAQPLTASSFTADMERRGLRPSSRLLTVARIPAGAPLSWRLGIDPDDEVIQLRRLRLADDEPLAIETVHMPAHLVPGLPEEELERRSLYQVLSERYELRIASGTQTIEPTMTNDEESAILDIPTGSLAFLCRLTTAISDGRVIEYTRGLYRGDRYVLTAELQPSPNGDGLAYPARAVLSAAVASPIR</sequence>
<dbReference type="SMART" id="SM00866">
    <property type="entry name" value="UTRA"/>
    <property type="match status" value="1"/>
</dbReference>
<dbReference type="CDD" id="cd07377">
    <property type="entry name" value="WHTH_GntR"/>
    <property type="match status" value="1"/>
</dbReference>
<name>A0A6N9YIR3_9ACTN</name>
<evidence type="ECO:0000256" key="3">
    <source>
        <dbReference type="ARBA" id="ARBA00023163"/>
    </source>
</evidence>